<dbReference type="InterPro" id="IPR040521">
    <property type="entry name" value="KDZ"/>
</dbReference>
<gene>
    <name evidence="2" type="ORF">SERLA73DRAFT_161380</name>
</gene>
<dbReference type="OrthoDB" id="2665372at2759"/>
<accession>F8Q225</accession>
<dbReference type="EMBL" id="GL945482">
    <property type="protein sequence ID" value="EGN97236.1"/>
    <property type="molecule type" value="Genomic_DNA"/>
</dbReference>
<evidence type="ECO:0000256" key="1">
    <source>
        <dbReference type="SAM" id="MobiDB-lite"/>
    </source>
</evidence>
<dbReference type="InParanoid" id="F8Q225"/>
<feature type="compositionally biased region" description="Basic and acidic residues" evidence="1">
    <location>
        <begin position="405"/>
        <end position="414"/>
    </location>
</feature>
<name>F8Q225_SERL3</name>
<keyword evidence="3" id="KW-1185">Reference proteome</keyword>
<protein>
    <submittedName>
        <fullName evidence="2">Uncharacterized protein</fullName>
    </submittedName>
</protein>
<dbReference type="Pfam" id="PF18758">
    <property type="entry name" value="KDZ"/>
    <property type="match status" value="1"/>
</dbReference>
<evidence type="ECO:0000313" key="2">
    <source>
        <dbReference type="EMBL" id="EGN97236.1"/>
    </source>
</evidence>
<proteinExistence type="predicted"/>
<dbReference type="AlphaFoldDB" id="F8Q225"/>
<dbReference type="Proteomes" id="UP000008063">
    <property type="component" value="Unassembled WGS sequence"/>
</dbReference>
<evidence type="ECO:0000313" key="3">
    <source>
        <dbReference type="Proteomes" id="UP000008063"/>
    </source>
</evidence>
<organism evidence="3">
    <name type="scientific">Serpula lacrymans var. lacrymans (strain S7.3)</name>
    <name type="common">Dry rot fungus</name>
    <dbReference type="NCBI Taxonomy" id="936435"/>
    <lineage>
        <taxon>Eukaryota</taxon>
        <taxon>Fungi</taxon>
        <taxon>Dikarya</taxon>
        <taxon>Basidiomycota</taxon>
        <taxon>Agaricomycotina</taxon>
        <taxon>Agaricomycetes</taxon>
        <taxon>Agaricomycetidae</taxon>
        <taxon>Boletales</taxon>
        <taxon>Coniophorineae</taxon>
        <taxon>Serpulaceae</taxon>
        <taxon>Serpula</taxon>
    </lineage>
</organism>
<feature type="region of interest" description="Disordered" evidence="1">
    <location>
        <begin position="376"/>
        <end position="414"/>
    </location>
</feature>
<dbReference type="HOGENOM" id="CLU_664232_0_0_1"/>
<reference evidence="3" key="1">
    <citation type="journal article" date="2011" name="Science">
        <title>The plant cell wall-decomposing machinery underlies the functional diversity of forest fungi.</title>
        <authorList>
            <person name="Eastwood D.C."/>
            <person name="Floudas D."/>
            <person name="Binder M."/>
            <person name="Majcherczyk A."/>
            <person name="Schneider P."/>
            <person name="Aerts A."/>
            <person name="Asiegbu F.O."/>
            <person name="Baker S.E."/>
            <person name="Barry K."/>
            <person name="Bendiksby M."/>
            <person name="Blumentritt M."/>
            <person name="Coutinho P.M."/>
            <person name="Cullen D."/>
            <person name="de Vries R.P."/>
            <person name="Gathman A."/>
            <person name="Goodell B."/>
            <person name="Henrissat B."/>
            <person name="Ihrmark K."/>
            <person name="Kauserud H."/>
            <person name="Kohler A."/>
            <person name="LaButti K."/>
            <person name="Lapidus A."/>
            <person name="Lavin J.L."/>
            <person name="Lee Y.-H."/>
            <person name="Lindquist E."/>
            <person name="Lilly W."/>
            <person name="Lucas S."/>
            <person name="Morin E."/>
            <person name="Murat C."/>
            <person name="Oguiza J.A."/>
            <person name="Park J."/>
            <person name="Pisabarro A.G."/>
            <person name="Riley R."/>
            <person name="Rosling A."/>
            <person name="Salamov A."/>
            <person name="Schmidt O."/>
            <person name="Schmutz J."/>
            <person name="Skrede I."/>
            <person name="Stenlid J."/>
            <person name="Wiebenga A."/>
            <person name="Xie X."/>
            <person name="Kuees U."/>
            <person name="Hibbett D.S."/>
            <person name="Hoffmeister D."/>
            <person name="Hoegberg N."/>
            <person name="Martin F."/>
            <person name="Grigoriev I.V."/>
            <person name="Watkinson S.C."/>
        </authorList>
    </citation>
    <scope>NUCLEOTIDE SEQUENCE [LARGE SCALE GENOMIC DNA]</scope>
    <source>
        <strain evidence="3">strain S7.3</strain>
    </source>
</reference>
<sequence length="414" mass="46641">MDKKFSKSVKSLDPLLWLKGLQMSQNKGKIVYEALSAHNLAFQEQLPALIDTYMEWCLNCSDLTHQAEHTMDPSMGGMGLLKVEVVDTFSLCQDIMAPSWAFNLYMSIRSRVKMLVRTALNPCTYTIKGEEELKFRMLYTMDGNDSLKKIVRRATPEARFVNFQTPGRLTEIDNQQDNMVQSGELAKYPLAVVEEILNTFGEDIAGGFDINCLGLENLEGCERAFSKSNTLAGSVQYAITKDRQLTLTLDTRMNLKYTTTSILTCYFKACHAHEEIKWLNVEICQVATYLRDKDKYLQICEKQICPASPALAYQIRIHRIERGSFNAHHVCRLLDIAKLLGFSGMIVPGESTQTGTGESGSVPMAKLPSLLVLVSRSPCDGQPSEDSIYEQRDSPEDLEEEEEEDKHVEEASEV</sequence>